<gene>
    <name evidence="15" type="ORF">G5B36_09560</name>
    <name evidence="14" type="ORF">L0N08_26800</name>
</gene>
<organism evidence="14 17">
    <name type="scientific">Enterocloster aldenensis</name>
    <dbReference type="NCBI Taxonomy" id="358742"/>
    <lineage>
        <taxon>Bacteria</taxon>
        <taxon>Bacillati</taxon>
        <taxon>Bacillota</taxon>
        <taxon>Clostridia</taxon>
        <taxon>Lachnospirales</taxon>
        <taxon>Lachnospiraceae</taxon>
        <taxon>Enterocloster</taxon>
    </lineage>
</organism>
<proteinExistence type="inferred from homology"/>
<dbReference type="EMBL" id="JAAITT010000011">
    <property type="protein sequence ID" value="NSJ48942.1"/>
    <property type="molecule type" value="Genomic_DNA"/>
</dbReference>
<dbReference type="PANTHER" id="PTHR43298">
    <property type="entry name" value="MULTIDRUG RESISTANCE PROTEIN NORM-RELATED"/>
    <property type="match status" value="1"/>
</dbReference>
<keyword evidence="5" id="KW-0813">Transport</keyword>
<name>A0AAW5C0F4_9FIRM</name>
<accession>A0AAW5C0F4</accession>
<comment type="similarity">
    <text evidence="3">Belongs to the multi antimicrobial extrusion (MATE) (TC 2.A.66.1) family.</text>
</comment>
<keyword evidence="6" id="KW-0050">Antiport</keyword>
<evidence type="ECO:0000256" key="11">
    <source>
        <dbReference type="ARBA" id="ARBA00023136"/>
    </source>
</evidence>
<dbReference type="InterPro" id="IPR002528">
    <property type="entry name" value="MATE_fam"/>
</dbReference>
<dbReference type="RefSeq" id="WP_117560991.1">
    <property type="nucleotide sequence ID" value="NZ_JAAITT010000011.1"/>
</dbReference>
<comment type="function">
    <text evidence="1">Multidrug efflux pump.</text>
</comment>
<dbReference type="EMBL" id="JAKNGE010000049">
    <property type="protein sequence ID" value="MCG4749028.1"/>
    <property type="molecule type" value="Genomic_DNA"/>
</dbReference>
<dbReference type="PANTHER" id="PTHR43298:SF2">
    <property type="entry name" value="FMN_FAD EXPORTER YEEO-RELATED"/>
    <property type="match status" value="1"/>
</dbReference>
<comment type="subcellular location">
    <subcellularLocation>
        <location evidence="2">Cell membrane</location>
        <topology evidence="2">Multi-pass membrane protein</topology>
    </subcellularLocation>
</comment>
<dbReference type="Proteomes" id="UP000669239">
    <property type="component" value="Unassembled WGS sequence"/>
</dbReference>
<dbReference type="PIRSF" id="PIRSF006603">
    <property type="entry name" value="DinF"/>
    <property type="match status" value="1"/>
</dbReference>
<evidence type="ECO:0000256" key="3">
    <source>
        <dbReference type="ARBA" id="ARBA00010199"/>
    </source>
</evidence>
<evidence type="ECO:0000256" key="7">
    <source>
        <dbReference type="ARBA" id="ARBA00022475"/>
    </source>
</evidence>
<feature type="transmembrane region" description="Helical" evidence="13">
    <location>
        <begin position="91"/>
        <end position="120"/>
    </location>
</feature>
<evidence type="ECO:0000256" key="4">
    <source>
        <dbReference type="ARBA" id="ARBA00020268"/>
    </source>
</evidence>
<dbReference type="GO" id="GO:0005886">
    <property type="term" value="C:plasma membrane"/>
    <property type="evidence" value="ECO:0007669"/>
    <property type="project" value="UniProtKB-SubCell"/>
</dbReference>
<evidence type="ECO:0000313" key="16">
    <source>
        <dbReference type="Proteomes" id="UP000669239"/>
    </source>
</evidence>
<keyword evidence="11 13" id="KW-0472">Membrane</keyword>
<feature type="transmembrane region" description="Helical" evidence="13">
    <location>
        <begin position="162"/>
        <end position="185"/>
    </location>
</feature>
<evidence type="ECO:0000313" key="15">
    <source>
        <dbReference type="EMBL" id="NSJ48942.1"/>
    </source>
</evidence>
<dbReference type="AlphaFoldDB" id="A0AAW5C0F4"/>
<keyword evidence="8 13" id="KW-0812">Transmembrane</keyword>
<comment type="caution">
    <text evidence="14">The sequence shown here is derived from an EMBL/GenBank/DDBJ whole genome shotgun (WGS) entry which is preliminary data.</text>
</comment>
<keyword evidence="7" id="KW-1003">Cell membrane</keyword>
<dbReference type="Pfam" id="PF01554">
    <property type="entry name" value="MatE"/>
    <property type="match status" value="2"/>
</dbReference>
<keyword evidence="9 13" id="KW-1133">Transmembrane helix</keyword>
<feature type="transmembrane region" description="Helical" evidence="13">
    <location>
        <begin position="12"/>
        <end position="30"/>
    </location>
</feature>
<dbReference type="GO" id="GO:0006811">
    <property type="term" value="P:monoatomic ion transport"/>
    <property type="evidence" value="ECO:0007669"/>
    <property type="project" value="UniProtKB-KW"/>
</dbReference>
<protein>
    <recommendedName>
        <fullName evidence="4">Probable multidrug resistance protein NorM</fullName>
    </recommendedName>
    <alternativeName>
        <fullName evidence="12">Multidrug-efflux transporter</fullName>
    </alternativeName>
</protein>
<reference evidence="15 16" key="1">
    <citation type="journal article" date="2020" name="Cell Host Microbe">
        <title>Functional and Genomic Variation between Human-Derived Isolates of Lachnospiraceae Reveals Inter- and Intra-Species Diversity.</title>
        <authorList>
            <person name="Sorbara M.T."/>
            <person name="Littmann E.R."/>
            <person name="Fontana E."/>
            <person name="Moody T.U."/>
            <person name="Kohout C.E."/>
            <person name="Gjonbalaj M."/>
            <person name="Eaton V."/>
            <person name="Seok R."/>
            <person name="Leiner I.M."/>
            <person name="Pamer E.G."/>
        </authorList>
    </citation>
    <scope>NUCLEOTIDE SEQUENCE [LARGE SCALE GENOMIC DNA]</scope>
    <source>
        <strain evidence="15 16">MSK.1.17</strain>
    </source>
</reference>
<dbReference type="InterPro" id="IPR048279">
    <property type="entry name" value="MdtK-like"/>
</dbReference>
<evidence type="ECO:0000256" key="12">
    <source>
        <dbReference type="ARBA" id="ARBA00031636"/>
    </source>
</evidence>
<evidence type="ECO:0000256" key="1">
    <source>
        <dbReference type="ARBA" id="ARBA00003408"/>
    </source>
</evidence>
<evidence type="ECO:0000256" key="8">
    <source>
        <dbReference type="ARBA" id="ARBA00022692"/>
    </source>
</evidence>
<feature type="transmembrane region" description="Helical" evidence="13">
    <location>
        <begin position="191"/>
        <end position="211"/>
    </location>
</feature>
<evidence type="ECO:0000313" key="14">
    <source>
        <dbReference type="EMBL" id="MCG4749028.1"/>
    </source>
</evidence>
<reference evidence="15" key="2">
    <citation type="submission" date="2020-02" db="EMBL/GenBank/DDBJ databases">
        <authorList>
            <person name="Littmann E."/>
            <person name="Sorbara M."/>
        </authorList>
    </citation>
    <scope>NUCLEOTIDE SEQUENCE</scope>
    <source>
        <strain evidence="15">MSK.1.17</strain>
    </source>
</reference>
<evidence type="ECO:0000256" key="10">
    <source>
        <dbReference type="ARBA" id="ARBA00023065"/>
    </source>
</evidence>
<evidence type="ECO:0000313" key="17">
    <source>
        <dbReference type="Proteomes" id="UP001299608"/>
    </source>
</evidence>
<dbReference type="GO" id="GO:0042910">
    <property type="term" value="F:xenobiotic transmembrane transporter activity"/>
    <property type="evidence" value="ECO:0007669"/>
    <property type="project" value="InterPro"/>
</dbReference>
<feature type="transmembrane region" description="Helical" evidence="13">
    <location>
        <begin position="132"/>
        <end position="150"/>
    </location>
</feature>
<dbReference type="GO" id="GO:0015297">
    <property type="term" value="F:antiporter activity"/>
    <property type="evidence" value="ECO:0007669"/>
    <property type="project" value="UniProtKB-KW"/>
</dbReference>
<keyword evidence="10" id="KW-0406">Ion transport</keyword>
<keyword evidence="16" id="KW-1185">Reference proteome</keyword>
<sequence length="446" mass="47077">MKNLTSGNIRSQLMFLALPLIAGNMLQQFYHTIDALVIGRFAGPAAFAAIGVSGTVMNLFIFVINGFCTGISIILAQFYGRGDQRGFCREFFTSLASGCVFTAAISILGIMSLSGVLQMIGTPAEVAAPAQAYLVIIFCGLMTTFLYNFCSAVLRAAGDTRAALFFLAAAVCANLALDLVFVALLHRGVAGAGWATILSQGISVLLCLLYMKQKAPVLLLHRDDMVLEPFLLKRTWRCCSVTALHQSSVYIGKLLVQGTVNSLGTGTIAAFTAASRIEGFANSFGDSGCASVAVFVGQNMGTGCSRRAREGFLAGIRLLLLLGLLSSFVMYVTAPAAMSFLLGAGSGAAFSQGTQYLRTISVFYVLCFAGNGLVGYFNGTGRAAIPMAGAIMHLTLRVVLSWKFARITGLGAVGAATGIGWLAAVALWWGIYLHGRRSRVLDDCSG</sequence>
<feature type="transmembrane region" description="Helical" evidence="13">
    <location>
        <begin position="316"/>
        <end position="344"/>
    </location>
</feature>
<feature type="transmembrane region" description="Helical" evidence="13">
    <location>
        <begin position="410"/>
        <end position="431"/>
    </location>
</feature>
<dbReference type="InterPro" id="IPR050222">
    <property type="entry name" value="MATE_MdtK"/>
</dbReference>
<evidence type="ECO:0000256" key="13">
    <source>
        <dbReference type="SAM" id="Phobius"/>
    </source>
</evidence>
<reference evidence="14" key="3">
    <citation type="submission" date="2022-01" db="EMBL/GenBank/DDBJ databases">
        <title>Collection of gut derived symbiotic bacterial strains cultured from healthy donors.</title>
        <authorList>
            <person name="Lin H."/>
            <person name="Kohout C."/>
            <person name="Waligurski E."/>
            <person name="Pamer E.G."/>
        </authorList>
    </citation>
    <scope>NUCLEOTIDE SEQUENCE</scope>
    <source>
        <strain evidence="14">DFI.6.55</strain>
    </source>
</reference>
<evidence type="ECO:0000256" key="2">
    <source>
        <dbReference type="ARBA" id="ARBA00004651"/>
    </source>
</evidence>
<evidence type="ECO:0000256" key="5">
    <source>
        <dbReference type="ARBA" id="ARBA00022448"/>
    </source>
</evidence>
<feature type="transmembrane region" description="Helical" evidence="13">
    <location>
        <begin position="356"/>
        <end position="377"/>
    </location>
</feature>
<dbReference type="Proteomes" id="UP001299608">
    <property type="component" value="Unassembled WGS sequence"/>
</dbReference>
<evidence type="ECO:0000256" key="6">
    <source>
        <dbReference type="ARBA" id="ARBA00022449"/>
    </source>
</evidence>
<evidence type="ECO:0000256" key="9">
    <source>
        <dbReference type="ARBA" id="ARBA00022989"/>
    </source>
</evidence>